<dbReference type="EMBL" id="JABBFW010000017">
    <property type="protein sequence ID" value="NML17312.1"/>
    <property type="molecule type" value="Genomic_DNA"/>
</dbReference>
<proteinExistence type="predicted"/>
<dbReference type="Pfam" id="PF01186">
    <property type="entry name" value="Lysyl_oxidase"/>
    <property type="match status" value="1"/>
</dbReference>
<dbReference type="Gene3D" id="2.60.40.10">
    <property type="entry name" value="Immunoglobulins"/>
    <property type="match status" value="3"/>
</dbReference>
<dbReference type="Pfam" id="PF17957">
    <property type="entry name" value="Big_7"/>
    <property type="match status" value="2"/>
</dbReference>
<comment type="caution">
    <text evidence="1">The sequence shown here is derived from an EMBL/GenBank/DDBJ whole genome shotgun (WGS) entry which is preliminary data.</text>
</comment>
<gene>
    <name evidence="1" type="ORF">HHL10_20255</name>
</gene>
<keyword evidence="2" id="KW-1185">Reference proteome</keyword>
<accession>A0A848FDC8</accession>
<protein>
    <submittedName>
        <fullName evidence="1">Uncharacterized protein</fullName>
    </submittedName>
</protein>
<name>A0A848FDC8_9BURK</name>
<dbReference type="AlphaFoldDB" id="A0A848FDC8"/>
<dbReference type="RefSeq" id="WP_169162218.1">
    <property type="nucleotide sequence ID" value="NZ_JABBFW010000017.1"/>
</dbReference>
<dbReference type="InterPro" id="IPR013783">
    <property type="entry name" value="Ig-like_fold"/>
</dbReference>
<evidence type="ECO:0000313" key="1">
    <source>
        <dbReference type="EMBL" id="NML17312.1"/>
    </source>
</evidence>
<dbReference type="GO" id="GO:0005507">
    <property type="term" value="F:copper ion binding"/>
    <property type="evidence" value="ECO:0007669"/>
    <property type="project" value="InterPro"/>
</dbReference>
<dbReference type="GO" id="GO:0016641">
    <property type="term" value="F:oxidoreductase activity, acting on the CH-NH2 group of donors, oxygen as acceptor"/>
    <property type="evidence" value="ECO:0007669"/>
    <property type="project" value="InterPro"/>
</dbReference>
<organism evidence="1 2">
    <name type="scientific">Azohydromonas caseinilytica</name>
    <dbReference type="NCBI Taxonomy" id="2728836"/>
    <lineage>
        <taxon>Bacteria</taxon>
        <taxon>Pseudomonadati</taxon>
        <taxon>Pseudomonadota</taxon>
        <taxon>Betaproteobacteria</taxon>
        <taxon>Burkholderiales</taxon>
        <taxon>Sphaerotilaceae</taxon>
        <taxon>Azohydromonas</taxon>
    </lineage>
</organism>
<evidence type="ECO:0000313" key="2">
    <source>
        <dbReference type="Proteomes" id="UP000574067"/>
    </source>
</evidence>
<reference evidence="1 2" key="1">
    <citation type="submission" date="2020-04" db="EMBL/GenBank/DDBJ databases">
        <title>Azohydromonas sp. isolated from soil.</title>
        <authorList>
            <person name="Dahal R.H."/>
        </authorList>
    </citation>
    <scope>NUCLEOTIDE SEQUENCE [LARGE SCALE GENOMIC DNA]</scope>
    <source>
        <strain evidence="1 2">G-1-1-14</strain>
    </source>
</reference>
<dbReference type="InterPro" id="IPR001695">
    <property type="entry name" value="Lysyl_oxidase"/>
</dbReference>
<sequence>MTHALAASIVLRLHGIAAVLLSAVMLVLLAGTAPVRGGAQAQAQAQALHDPDLSVVIPPGRMAVVGTGADRVFQYTHNTFNGGSGPLVIQPEYNASSGAYLGTQYVYAFEAGKWTLARRVRVAGGFIFHEAHGHFHFPFARFGLYAVGSDGRPGRPVASSAKIGFCIHDSFIYAPELPHAGELGNLGSCADPTSLQGLNIGAVDEYDRSDPGQSISLAGVPDGTYWLRAVVDPDNFLAENDESNNETDVLVRISGNTVTELRQVVPKLPPPPAIRLASPADLSQVTGTVTLKAGTVAGSSVQFLLDGRPLGRRVAAPFTLAWNTATVPDGVHWLAVQTTAPTSGRTGTSPVARVKVANGGTVAPSVTLTSPEAGATLSAVTALGASVASSSRITGVQFYVDGAPVGARLTAAPYLLYWDSRTASDGSHEIAARATDAYGLTGTSPAVRVTVDNSRPPNAIRIDALASRDGSDAMTTPPFSTTDKSDLLVAFVAYDGPRDIRQAARVSGAGLAWRLVMRANTQLGTSEIWAAKASFVLSRVTVTARPMATGYHGALVVIAFSNAAGTGVTGRAGAPEGAPEIYLPGISAGNWVFAVGNDWDRATSRVPVAGQILLHQRVDSTVGDTFWVQATATPSTANALVTIRDEAPTTDQWNYAAVEIVATRP</sequence>
<dbReference type="Proteomes" id="UP000574067">
    <property type="component" value="Unassembled WGS sequence"/>
</dbReference>